<dbReference type="Proteomes" id="UP001629214">
    <property type="component" value="Unassembled WGS sequence"/>
</dbReference>
<accession>A0ABW8Z2U2</accession>
<dbReference type="InterPro" id="IPR050772">
    <property type="entry name" value="Hydratase-Decarb/MhpD_sf"/>
</dbReference>
<sequence length="255" mass="27246">MTTLLSAAEELGHLLSDAYSRQATLAIVPDELEPASIEDAYLAQQAFLRRSHAAIGGWKIGSKTEAGPVQGAPLPLSGIHPASSSLRRSAFPVLGIELEIMFCFDCDFTPRPAPIAEAEIMDSISAMGASIEIVSSRIAGWPEVPKLSQLADLQNHGALVIGELCDYRDGFNFRRPEAHLTFNGEDVFKGQGVNPAGDPRRLLSWLVNHCSERGIAIPGGTVITTGSYTGLFFPKAPGMVIGQIAGLPPIHFELS</sequence>
<keyword evidence="2" id="KW-1185">Reference proteome</keyword>
<dbReference type="RefSeq" id="WP_408165549.1">
    <property type="nucleotide sequence ID" value="NZ_JAQQFR010000002.1"/>
</dbReference>
<reference evidence="1 2" key="1">
    <citation type="journal article" date="2024" name="Chem. Sci.">
        <title>Discovery of megapolipeptins by genome mining of a Burkholderiales bacteria collection.</title>
        <authorList>
            <person name="Paulo B.S."/>
            <person name="Recchia M.J.J."/>
            <person name="Lee S."/>
            <person name="Fergusson C.H."/>
            <person name="Romanowski S.B."/>
            <person name="Hernandez A."/>
            <person name="Krull N."/>
            <person name="Liu D.Y."/>
            <person name="Cavanagh H."/>
            <person name="Bos A."/>
            <person name="Gray C.A."/>
            <person name="Murphy B.T."/>
            <person name="Linington R.G."/>
            <person name="Eustaquio A.S."/>
        </authorList>
    </citation>
    <scope>NUCLEOTIDE SEQUENCE [LARGE SCALE GENOMIC DNA]</scope>
    <source>
        <strain evidence="1 2">RL21-008-BIB-B</strain>
    </source>
</reference>
<protein>
    <submittedName>
        <fullName evidence="1">2-keto-4-pentenoate hydratase</fullName>
    </submittedName>
</protein>
<gene>
    <name evidence="1" type="ORF">PQR63_03070</name>
</gene>
<dbReference type="SUPFAM" id="SSF56529">
    <property type="entry name" value="FAH"/>
    <property type="match status" value="1"/>
</dbReference>
<dbReference type="EMBL" id="JAQQFR010000002">
    <property type="protein sequence ID" value="MFL9877347.1"/>
    <property type="molecule type" value="Genomic_DNA"/>
</dbReference>
<dbReference type="Gene3D" id="3.90.850.10">
    <property type="entry name" value="Fumarylacetoacetase-like, C-terminal domain"/>
    <property type="match status" value="1"/>
</dbReference>
<proteinExistence type="predicted"/>
<evidence type="ECO:0000313" key="2">
    <source>
        <dbReference type="Proteomes" id="UP001629214"/>
    </source>
</evidence>
<name>A0ABW8Z2U2_9BURK</name>
<dbReference type="PANTHER" id="PTHR30143:SF0">
    <property type="entry name" value="2-KETO-4-PENTENOATE HYDRATASE"/>
    <property type="match status" value="1"/>
</dbReference>
<evidence type="ECO:0000313" key="1">
    <source>
        <dbReference type="EMBL" id="MFL9877347.1"/>
    </source>
</evidence>
<dbReference type="InterPro" id="IPR036663">
    <property type="entry name" value="Fumarylacetoacetase_C_sf"/>
</dbReference>
<dbReference type="PANTHER" id="PTHR30143">
    <property type="entry name" value="ACID HYDRATASE"/>
    <property type="match status" value="1"/>
</dbReference>
<comment type="caution">
    <text evidence="1">The sequence shown here is derived from an EMBL/GenBank/DDBJ whole genome shotgun (WGS) entry which is preliminary data.</text>
</comment>
<organism evidence="1 2">
    <name type="scientific">Herbaspirillum rhizosphaerae</name>
    <dbReference type="NCBI Taxonomy" id="346179"/>
    <lineage>
        <taxon>Bacteria</taxon>
        <taxon>Pseudomonadati</taxon>
        <taxon>Pseudomonadota</taxon>
        <taxon>Betaproteobacteria</taxon>
        <taxon>Burkholderiales</taxon>
        <taxon>Oxalobacteraceae</taxon>
        <taxon>Herbaspirillum</taxon>
    </lineage>
</organism>